<proteinExistence type="predicted"/>
<sequence length="77" mass="8697">MKKVLFSGILSLGIVVTAFASSNFIEKAETIKEFKKPKLVTFVCESGYSFQYYEVDGYSQADYKDMQNAACNDPNNY</sequence>
<keyword evidence="1" id="KW-0732">Signal</keyword>
<gene>
    <name evidence="2" type="ORF">ACFSQP_08855</name>
</gene>
<feature type="signal peptide" evidence="1">
    <location>
        <begin position="1"/>
        <end position="20"/>
    </location>
</feature>
<comment type="caution">
    <text evidence="2">The sequence shown here is derived from an EMBL/GenBank/DDBJ whole genome shotgun (WGS) entry which is preliminary data.</text>
</comment>
<protein>
    <submittedName>
        <fullName evidence="2">Uncharacterized protein</fullName>
    </submittedName>
</protein>
<evidence type="ECO:0000256" key="1">
    <source>
        <dbReference type="SAM" id="SignalP"/>
    </source>
</evidence>
<organism evidence="2 3">
    <name type="scientific">Bizionia sediminis</name>
    <dbReference type="NCBI Taxonomy" id="1737064"/>
    <lineage>
        <taxon>Bacteria</taxon>
        <taxon>Pseudomonadati</taxon>
        <taxon>Bacteroidota</taxon>
        <taxon>Flavobacteriia</taxon>
        <taxon>Flavobacteriales</taxon>
        <taxon>Flavobacteriaceae</taxon>
        <taxon>Bizionia</taxon>
    </lineage>
</organism>
<name>A0ABW5KSV3_9FLAO</name>
<feature type="chain" id="PRO_5045340304" evidence="1">
    <location>
        <begin position="21"/>
        <end position="77"/>
    </location>
</feature>
<reference evidence="3" key="1">
    <citation type="journal article" date="2019" name="Int. J. Syst. Evol. Microbiol.">
        <title>The Global Catalogue of Microorganisms (GCM) 10K type strain sequencing project: providing services to taxonomists for standard genome sequencing and annotation.</title>
        <authorList>
            <consortium name="The Broad Institute Genomics Platform"/>
            <consortium name="The Broad Institute Genome Sequencing Center for Infectious Disease"/>
            <person name="Wu L."/>
            <person name="Ma J."/>
        </authorList>
    </citation>
    <scope>NUCLEOTIDE SEQUENCE [LARGE SCALE GENOMIC DNA]</scope>
    <source>
        <strain evidence="3">KCTC 42587</strain>
    </source>
</reference>
<evidence type="ECO:0000313" key="2">
    <source>
        <dbReference type="EMBL" id="MFD2551924.1"/>
    </source>
</evidence>
<dbReference type="RefSeq" id="WP_376893550.1">
    <property type="nucleotide sequence ID" value="NZ_JBHULS010000003.1"/>
</dbReference>
<dbReference type="EMBL" id="JBHULS010000003">
    <property type="protein sequence ID" value="MFD2551924.1"/>
    <property type="molecule type" value="Genomic_DNA"/>
</dbReference>
<accession>A0ABW5KSV3</accession>
<dbReference type="Proteomes" id="UP001597472">
    <property type="component" value="Unassembled WGS sequence"/>
</dbReference>
<evidence type="ECO:0000313" key="3">
    <source>
        <dbReference type="Proteomes" id="UP001597472"/>
    </source>
</evidence>
<keyword evidence="3" id="KW-1185">Reference proteome</keyword>